<dbReference type="OrthoDB" id="9798585at2"/>
<keyword evidence="3" id="KW-1185">Reference proteome</keyword>
<sequence length="105" mass="12249">MNKSNMLSELPTDLSLEVFEQIGGNDKVLIERIVSNAHVTPEGQWYDQDRSEWVMVLKGEAKLQFEHGELIHLRTGDYVDIEAHRKHRVSWTSEETETVWLAVHY</sequence>
<organism evidence="2 3">
    <name type="scientific">Shewanella canadensis</name>
    <dbReference type="NCBI Taxonomy" id="271096"/>
    <lineage>
        <taxon>Bacteria</taxon>
        <taxon>Pseudomonadati</taxon>
        <taxon>Pseudomonadota</taxon>
        <taxon>Gammaproteobacteria</taxon>
        <taxon>Alteromonadales</taxon>
        <taxon>Shewanellaceae</taxon>
        <taxon>Shewanella</taxon>
    </lineage>
</organism>
<dbReference type="Pfam" id="PF07883">
    <property type="entry name" value="Cupin_2"/>
    <property type="match status" value="1"/>
</dbReference>
<comment type="caution">
    <text evidence="2">The sequence shown here is derived from an EMBL/GenBank/DDBJ whole genome shotgun (WGS) entry which is preliminary data.</text>
</comment>
<protein>
    <submittedName>
        <fullName evidence="2">Cupin domain-containing protein</fullName>
    </submittedName>
</protein>
<accession>A0A3S0IQR3</accession>
<dbReference type="AlphaFoldDB" id="A0A3S0IQR3"/>
<evidence type="ECO:0000313" key="3">
    <source>
        <dbReference type="Proteomes" id="UP000267448"/>
    </source>
</evidence>
<dbReference type="InterPro" id="IPR013096">
    <property type="entry name" value="Cupin_2"/>
</dbReference>
<dbReference type="RefSeq" id="WP_126518228.1">
    <property type="nucleotide sequence ID" value="NZ_RXNU01000001.1"/>
</dbReference>
<dbReference type="SUPFAM" id="SSF51182">
    <property type="entry name" value="RmlC-like cupins"/>
    <property type="match status" value="1"/>
</dbReference>
<reference evidence="2 3" key="1">
    <citation type="submission" date="2018-12" db="EMBL/GenBank/DDBJ databases">
        <authorList>
            <person name="Yu L."/>
        </authorList>
    </citation>
    <scope>NUCLEOTIDE SEQUENCE [LARGE SCALE GENOMIC DNA]</scope>
    <source>
        <strain evidence="2 3">HAW-EB2</strain>
    </source>
</reference>
<feature type="domain" description="Cupin type-2" evidence="1">
    <location>
        <begin position="46"/>
        <end position="103"/>
    </location>
</feature>
<proteinExistence type="predicted"/>
<evidence type="ECO:0000313" key="2">
    <source>
        <dbReference type="EMBL" id="RTR40744.1"/>
    </source>
</evidence>
<dbReference type="Proteomes" id="UP000267448">
    <property type="component" value="Unassembled WGS sequence"/>
</dbReference>
<dbReference type="Gene3D" id="2.60.120.10">
    <property type="entry name" value="Jelly Rolls"/>
    <property type="match status" value="1"/>
</dbReference>
<gene>
    <name evidence="2" type="ORF">EKG38_02180</name>
</gene>
<name>A0A3S0IQR3_9GAMM</name>
<dbReference type="InterPro" id="IPR014710">
    <property type="entry name" value="RmlC-like_jellyroll"/>
</dbReference>
<dbReference type="InterPro" id="IPR011051">
    <property type="entry name" value="RmlC_Cupin_sf"/>
</dbReference>
<dbReference type="EMBL" id="RXNU01000001">
    <property type="protein sequence ID" value="RTR40744.1"/>
    <property type="molecule type" value="Genomic_DNA"/>
</dbReference>
<evidence type="ECO:0000259" key="1">
    <source>
        <dbReference type="Pfam" id="PF07883"/>
    </source>
</evidence>
<dbReference type="CDD" id="cd06981">
    <property type="entry name" value="cupin_reut_a1446"/>
    <property type="match status" value="1"/>
</dbReference>